<dbReference type="SMART" id="SM00448">
    <property type="entry name" value="REC"/>
    <property type="match status" value="1"/>
</dbReference>
<keyword evidence="6" id="KW-0418">Kinase</keyword>
<feature type="domain" description="PAS" evidence="12">
    <location>
        <begin position="279"/>
        <end position="351"/>
    </location>
</feature>
<comment type="caution">
    <text evidence="14">The sequence shown here is derived from an EMBL/GenBank/DDBJ whole genome shotgun (WGS) entry which is preliminary data.</text>
</comment>
<evidence type="ECO:0000256" key="2">
    <source>
        <dbReference type="ARBA" id="ARBA00012438"/>
    </source>
</evidence>
<evidence type="ECO:0000313" key="14">
    <source>
        <dbReference type="EMBL" id="OGL54568.1"/>
    </source>
</evidence>
<dbReference type="InterPro" id="IPR036097">
    <property type="entry name" value="HisK_dim/P_sf"/>
</dbReference>
<dbReference type="Proteomes" id="UP000178082">
    <property type="component" value="Unassembled WGS sequence"/>
</dbReference>
<evidence type="ECO:0000256" key="1">
    <source>
        <dbReference type="ARBA" id="ARBA00000085"/>
    </source>
</evidence>
<dbReference type="InterPro" id="IPR013767">
    <property type="entry name" value="PAS_fold"/>
</dbReference>
<dbReference type="SMART" id="SM00086">
    <property type="entry name" value="PAC"/>
    <property type="match status" value="2"/>
</dbReference>
<dbReference type="PROSITE" id="PS50113">
    <property type="entry name" value="PAC"/>
    <property type="match status" value="2"/>
</dbReference>
<dbReference type="InterPro" id="IPR000700">
    <property type="entry name" value="PAS-assoc_C"/>
</dbReference>
<dbReference type="InterPro" id="IPR035965">
    <property type="entry name" value="PAS-like_dom_sf"/>
</dbReference>
<dbReference type="PRINTS" id="PR00344">
    <property type="entry name" value="BCTRLSENSOR"/>
</dbReference>
<dbReference type="Pfam" id="PF00072">
    <property type="entry name" value="Response_reg"/>
    <property type="match status" value="1"/>
</dbReference>
<dbReference type="PROSITE" id="PS50109">
    <property type="entry name" value="HIS_KIN"/>
    <property type="match status" value="1"/>
</dbReference>
<dbReference type="InterPro" id="IPR036890">
    <property type="entry name" value="HATPase_C_sf"/>
</dbReference>
<evidence type="ECO:0000256" key="7">
    <source>
        <dbReference type="ARBA" id="ARBA00022840"/>
    </source>
</evidence>
<reference evidence="14 15" key="1">
    <citation type="journal article" date="2016" name="Nat. Commun.">
        <title>Thousands of microbial genomes shed light on interconnected biogeochemical processes in an aquifer system.</title>
        <authorList>
            <person name="Anantharaman K."/>
            <person name="Brown C.T."/>
            <person name="Hug L.A."/>
            <person name="Sharon I."/>
            <person name="Castelle C.J."/>
            <person name="Probst A.J."/>
            <person name="Thomas B.C."/>
            <person name="Singh A."/>
            <person name="Wilkins M.J."/>
            <person name="Karaoz U."/>
            <person name="Brodie E.L."/>
            <person name="Williams K.H."/>
            <person name="Hubbard S.S."/>
            <person name="Banfield J.F."/>
        </authorList>
    </citation>
    <scope>NUCLEOTIDE SEQUENCE [LARGE SCALE GENOMIC DNA]</scope>
</reference>
<dbReference type="SMART" id="SM00387">
    <property type="entry name" value="HATPase_c"/>
    <property type="match status" value="1"/>
</dbReference>
<dbReference type="InterPro" id="IPR005467">
    <property type="entry name" value="His_kinase_dom"/>
</dbReference>
<dbReference type="PANTHER" id="PTHR43065:SF46">
    <property type="entry name" value="C4-DICARBOXYLATE TRANSPORT SENSOR PROTEIN DCTB"/>
    <property type="match status" value="1"/>
</dbReference>
<keyword evidence="5" id="KW-0547">Nucleotide-binding</keyword>
<feature type="domain" description="PAS" evidence="12">
    <location>
        <begin position="154"/>
        <end position="210"/>
    </location>
</feature>
<dbReference type="InterPro" id="IPR003661">
    <property type="entry name" value="HisK_dim/P_dom"/>
</dbReference>
<organism evidence="14 15">
    <name type="scientific">Candidatus Schekmanbacteria bacterium RIFCSPLOWO2_12_FULL_38_15</name>
    <dbReference type="NCBI Taxonomy" id="1817883"/>
    <lineage>
        <taxon>Bacteria</taxon>
        <taxon>Candidatus Schekmaniibacteriota</taxon>
    </lineage>
</organism>
<keyword evidence="4" id="KW-0808">Transferase</keyword>
<dbReference type="Pfam" id="PF13426">
    <property type="entry name" value="PAS_9"/>
    <property type="match status" value="2"/>
</dbReference>
<dbReference type="STRING" id="1817883.A3G31_10465"/>
<dbReference type="AlphaFoldDB" id="A0A1F7SMV9"/>
<evidence type="ECO:0000256" key="5">
    <source>
        <dbReference type="ARBA" id="ARBA00022741"/>
    </source>
</evidence>
<dbReference type="SUPFAM" id="SSF55874">
    <property type="entry name" value="ATPase domain of HSP90 chaperone/DNA topoisomerase II/histidine kinase"/>
    <property type="match status" value="1"/>
</dbReference>
<evidence type="ECO:0000259" key="12">
    <source>
        <dbReference type="PROSITE" id="PS50112"/>
    </source>
</evidence>
<dbReference type="InterPro" id="IPR011006">
    <property type="entry name" value="CheY-like_superfamily"/>
</dbReference>
<dbReference type="SMART" id="SM00091">
    <property type="entry name" value="PAS"/>
    <property type="match status" value="3"/>
</dbReference>
<dbReference type="CDD" id="cd00130">
    <property type="entry name" value="PAS"/>
    <property type="match status" value="3"/>
</dbReference>
<feature type="domain" description="PAS" evidence="12">
    <location>
        <begin position="7"/>
        <end position="76"/>
    </location>
</feature>
<dbReference type="PROSITE" id="PS50112">
    <property type="entry name" value="PAS"/>
    <property type="match status" value="3"/>
</dbReference>
<dbReference type="SUPFAM" id="SSF55785">
    <property type="entry name" value="PYP-like sensor domain (PAS domain)"/>
    <property type="match status" value="3"/>
</dbReference>
<keyword evidence="7" id="KW-0067">ATP-binding</keyword>
<proteinExistence type="predicted"/>
<dbReference type="GO" id="GO:0005524">
    <property type="term" value="F:ATP binding"/>
    <property type="evidence" value="ECO:0007669"/>
    <property type="project" value="UniProtKB-KW"/>
</dbReference>
<name>A0A1F7SMV9_9BACT</name>
<dbReference type="InterPro" id="IPR004358">
    <property type="entry name" value="Sig_transdc_His_kin-like_C"/>
</dbReference>
<gene>
    <name evidence="14" type="ORF">A3G31_10465</name>
</gene>
<dbReference type="InterPro" id="IPR001610">
    <property type="entry name" value="PAC"/>
</dbReference>
<dbReference type="PANTHER" id="PTHR43065">
    <property type="entry name" value="SENSOR HISTIDINE KINASE"/>
    <property type="match status" value="1"/>
</dbReference>
<protein>
    <recommendedName>
        <fullName evidence="2">histidine kinase</fullName>
        <ecNumber evidence="2">2.7.13.3</ecNumber>
    </recommendedName>
</protein>
<comment type="catalytic activity">
    <reaction evidence="1">
        <text>ATP + protein L-histidine = ADP + protein N-phospho-L-histidine.</text>
        <dbReference type="EC" id="2.7.13.3"/>
    </reaction>
</comment>
<dbReference type="InterPro" id="IPR001789">
    <property type="entry name" value="Sig_transdc_resp-reg_receiver"/>
</dbReference>
<evidence type="ECO:0000256" key="4">
    <source>
        <dbReference type="ARBA" id="ARBA00022679"/>
    </source>
</evidence>
<evidence type="ECO:0000313" key="15">
    <source>
        <dbReference type="Proteomes" id="UP000178082"/>
    </source>
</evidence>
<dbReference type="InterPro" id="IPR003594">
    <property type="entry name" value="HATPase_dom"/>
</dbReference>
<dbReference type="SUPFAM" id="SSF47384">
    <property type="entry name" value="Homodimeric domain of signal transducing histidine kinase"/>
    <property type="match status" value="1"/>
</dbReference>
<dbReference type="CDD" id="cd00082">
    <property type="entry name" value="HisKA"/>
    <property type="match status" value="1"/>
</dbReference>
<dbReference type="Gene3D" id="3.30.450.20">
    <property type="entry name" value="PAS domain"/>
    <property type="match status" value="3"/>
</dbReference>
<accession>A0A1F7SMV9</accession>
<feature type="domain" description="Histidine kinase" evidence="10">
    <location>
        <begin position="420"/>
        <end position="629"/>
    </location>
</feature>
<dbReference type="Gene3D" id="3.40.50.2300">
    <property type="match status" value="1"/>
</dbReference>
<evidence type="ECO:0000256" key="9">
    <source>
        <dbReference type="PROSITE-ProRule" id="PRU00169"/>
    </source>
</evidence>
<evidence type="ECO:0000259" key="10">
    <source>
        <dbReference type="PROSITE" id="PS50109"/>
    </source>
</evidence>
<keyword evidence="3 9" id="KW-0597">Phosphoprotein</keyword>
<feature type="domain" description="PAC" evidence="13">
    <location>
        <begin position="226"/>
        <end position="278"/>
    </location>
</feature>
<dbReference type="Pfam" id="PF02518">
    <property type="entry name" value="HATPase_c"/>
    <property type="match status" value="1"/>
</dbReference>
<dbReference type="SMART" id="SM00388">
    <property type="entry name" value="HisKA"/>
    <property type="match status" value="1"/>
</dbReference>
<dbReference type="Pfam" id="PF00989">
    <property type="entry name" value="PAS"/>
    <property type="match status" value="1"/>
</dbReference>
<evidence type="ECO:0000256" key="3">
    <source>
        <dbReference type="ARBA" id="ARBA00022553"/>
    </source>
</evidence>
<feature type="domain" description="Response regulatory" evidence="11">
    <location>
        <begin position="651"/>
        <end position="766"/>
    </location>
</feature>
<dbReference type="CDD" id="cd00156">
    <property type="entry name" value="REC"/>
    <property type="match status" value="1"/>
</dbReference>
<evidence type="ECO:0000256" key="8">
    <source>
        <dbReference type="ARBA" id="ARBA00023012"/>
    </source>
</evidence>
<keyword evidence="8" id="KW-0902">Two-component regulatory system</keyword>
<evidence type="ECO:0000259" key="13">
    <source>
        <dbReference type="PROSITE" id="PS50113"/>
    </source>
</evidence>
<dbReference type="EMBL" id="MGDI01000011">
    <property type="protein sequence ID" value="OGL54568.1"/>
    <property type="molecule type" value="Genomic_DNA"/>
</dbReference>
<dbReference type="GO" id="GO:0000155">
    <property type="term" value="F:phosphorelay sensor kinase activity"/>
    <property type="evidence" value="ECO:0007669"/>
    <property type="project" value="InterPro"/>
</dbReference>
<dbReference type="EC" id="2.7.13.3" evidence="2"/>
<feature type="modified residue" description="4-aspartylphosphate" evidence="9">
    <location>
        <position position="699"/>
    </location>
</feature>
<dbReference type="Gene3D" id="1.10.287.130">
    <property type="match status" value="1"/>
</dbReference>
<dbReference type="Gene3D" id="3.30.565.10">
    <property type="entry name" value="Histidine kinase-like ATPase, C-terminal domain"/>
    <property type="match status" value="1"/>
</dbReference>
<dbReference type="PROSITE" id="PS50110">
    <property type="entry name" value="RESPONSE_REGULATORY"/>
    <property type="match status" value="1"/>
</dbReference>
<evidence type="ECO:0000259" key="11">
    <source>
        <dbReference type="PROSITE" id="PS50110"/>
    </source>
</evidence>
<evidence type="ECO:0000256" key="6">
    <source>
        <dbReference type="ARBA" id="ARBA00022777"/>
    </source>
</evidence>
<feature type="domain" description="PAC" evidence="13">
    <location>
        <begin position="354"/>
        <end position="407"/>
    </location>
</feature>
<dbReference type="SUPFAM" id="SSF52172">
    <property type="entry name" value="CheY-like"/>
    <property type="match status" value="1"/>
</dbReference>
<dbReference type="Pfam" id="PF00512">
    <property type="entry name" value="HisKA"/>
    <property type="match status" value="1"/>
</dbReference>
<dbReference type="NCBIfam" id="TIGR00229">
    <property type="entry name" value="sensory_box"/>
    <property type="match status" value="3"/>
</dbReference>
<sequence length="769" mass="86910">MIIKLPLHMETKSLLKSREKVIFSINLNGSITDWSLTAQELFGYKKEELIGTSISSTYENIFSELLNYKERIIKGEKIPSFTSKRMLQDGTLVEMIYTFALNDFQENNEQKILCIIEKILPVKIRNSEPSRHHSKLKIKPLNNASEAKNLAAEFKDYFEDIVSNLQDIIFITDKSGKIVFASRGAKEATGFSSADILGYPVKKLFEKDEKFGKSIFEYLLGKGCVNDVETQILNKNNKNIPVLLSAANMLNNRGKLSGFTFIAKDITERLQKEEEIKYLRNYLDYTIEGIDDAVITVDFEKTILFLNRGAENMFGITSNEIKGKKIWSLFPDEIAEELSPNLTVEKMLKRNSSYNTECRMKSRSGTLFPAIFSVSILKDSYGTPIIGFVFVIKDITEIKKLEQQLLHSEKLASLGAMISGITHELNNKLGPVLGYSQLLKQSNLGSEELEMIGKIELSALSAKKIIQSLLGFSKQTKPELSLININDTIEKVLSLLEYKFESGNLKLETNLEEGLPSTLADGNQIEQVFLNILNNSIQAIGNRLGTISVKSFMKGENIVIQFTDNGYGISEENLKKIFDPFFTTKEHNQGTGLGLSVCYGIIQSHNGKIHAESIEGKKTTFTVELPLRKTKIVKPYRDSEGIAREIAGRKKILIIDDDEMIKDLMVVVMKKNHIIESVNSGEKGLEKIKKNTYDLIITDLRMPVVDGFKLYEWVKENKPGQEKKIIFTTGDTYDGKTKEFLESTQNPFIPKPFNVEDFEDIVMSHLAKL</sequence>
<dbReference type="GO" id="GO:0006355">
    <property type="term" value="P:regulation of DNA-templated transcription"/>
    <property type="evidence" value="ECO:0007669"/>
    <property type="project" value="InterPro"/>
</dbReference>
<dbReference type="InterPro" id="IPR000014">
    <property type="entry name" value="PAS"/>
</dbReference>